<dbReference type="Proteomes" id="UP000790709">
    <property type="component" value="Unassembled WGS sequence"/>
</dbReference>
<evidence type="ECO:0000313" key="2">
    <source>
        <dbReference type="Proteomes" id="UP000790709"/>
    </source>
</evidence>
<organism evidence="1 2">
    <name type="scientific">Leucogyrophana mollusca</name>
    <dbReference type="NCBI Taxonomy" id="85980"/>
    <lineage>
        <taxon>Eukaryota</taxon>
        <taxon>Fungi</taxon>
        <taxon>Dikarya</taxon>
        <taxon>Basidiomycota</taxon>
        <taxon>Agaricomycotina</taxon>
        <taxon>Agaricomycetes</taxon>
        <taxon>Agaricomycetidae</taxon>
        <taxon>Boletales</taxon>
        <taxon>Boletales incertae sedis</taxon>
        <taxon>Leucogyrophana</taxon>
    </lineage>
</organism>
<keyword evidence="2" id="KW-1185">Reference proteome</keyword>
<gene>
    <name evidence="1" type="ORF">BV22DRAFT_608071</name>
</gene>
<protein>
    <submittedName>
        <fullName evidence="1">Uncharacterized protein</fullName>
    </submittedName>
</protein>
<name>A0ACB8BD74_9AGAM</name>
<reference evidence="1" key="1">
    <citation type="journal article" date="2021" name="New Phytol.">
        <title>Evolutionary innovations through gain and loss of genes in the ectomycorrhizal Boletales.</title>
        <authorList>
            <person name="Wu G."/>
            <person name="Miyauchi S."/>
            <person name="Morin E."/>
            <person name="Kuo A."/>
            <person name="Drula E."/>
            <person name="Varga T."/>
            <person name="Kohler A."/>
            <person name="Feng B."/>
            <person name="Cao Y."/>
            <person name="Lipzen A."/>
            <person name="Daum C."/>
            <person name="Hundley H."/>
            <person name="Pangilinan J."/>
            <person name="Johnson J."/>
            <person name="Barry K."/>
            <person name="LaButti K."/>
            <person name="Ng V."/>
            <person name="Ahrendt S."/>
            <person name="Min B."/>
            <person name="Choi I.G."/>
            <person name="Park H."/>
            <person name="Plett J.M."/>
            <person name="Magnuson J."/>
            <person name="Spatafora J.W."/>
            <person name="Nagy L.G."/>
            <person name="Henrissat B."/>
            <person name="Grigoriev I.V."/>
            <person name="Yang Z.L."/>
            <person name="Xu J."/>
            <person name="Martin F.M."/>
        </authorList>
    </citation>
    <scope>NUCLEOTIDE SEQUENCE</scope>
    <source>
        <strain evidence="1">KUC20120723A-06</strain>
    </source>
</reference>
<proteinExistence type="predicted"/>
<comment type="caution">
    <text evidence="1">The sequence shown here is derived from an EMBL/GenBank/DDBJ whole genome shotgun (WGS) entry which is preliminary data.</text>
</comment>
<accession>A0ACB8BD74</accession>
<sequence>MLYNFSVMRGYFASVGPNSFGSVEEEGEPNLSVFEPWGVVDIAVQLTLNIVLLAFALLAAIKHACEARGLQQTWSINPLVKTLVSDQIIYFIGNVIWQATIISMIVPNSIAGSMFMAELLSFFTTFAVLAGPRMVISLRAQELKKVEGSSHGELSTVRFGDRDLPARSVEEREPEPEPMMGCGRSSTRRQAGEEGCSQPGGLDSR</sequence>
<dbReference type="EMBL" id="MU266462">
    <property type="protein sequence ID" value="KAH7923131.1"/>
    <property type="molecule type" value="Genomic_DNA"/>
</dbReference>
<evidence type="ECO:0000313" key="1">
    <source>
        <dbReference type="EMBL" id="KAH7923131.1"/>
    </source>
</evidence>